<dbReference type="Proteomes" id="UP000239872">
    <property type="component" value="Unassembled WGS sequence"/>
</dbReference>
<accession>A0A2S7T0U1</accession>
<dbReference type="OrthoDB" id="656068at2"/>
<keyword evidence="3" id="KW-1185">Reference proteome</keyword>
<sequence>MKKLMLVLFAGVSLFAASCTKTGPVGPQGPTGNANVIGEDAFTVSTWIPNTTTNPTSYSATFSDPNLTADVYNYGSFELYKFYNSLGWTNLPDLDGKTTTVFNFRQGYFDIYVYNTDNSVVAYPGTVTFRAVVIPSSFRQANPNTNWKNYNEAMKALQSSKAAGLK</sequence>
<gene>
    <name evidence="2" type="ORF">CJD36_003480</name>
</gene>
<keyword evidence="1" id="KW-0732">Signal</keyword>
<feature type="signal peptide" evidence="1">
    <location>
        <begin position="1"/>
        <end position="18"/>
    </location>
</feature>
<evidence type="ECO:0008006" key="4">
    <source>
        <dbReference type="Google" id="ProtNLM"/>
    </source>
</evidence>
<reference evidence="2 3" key="1">
    <citation type="submission" date="2018-01" db="EMBL/GenBank/DDBJ databases">
        <title>A novel member of the phylum Bacteroidetes isolated from glacier ice.</title>
        <authorList>
            <person name="Liu Q."/>
            <person name="Xin Y.-H."/>
        </authorList>
    </citation>
    <scope>NUCLEOTIDE SEQUENCE [LARGE SCALE GENOMIC DNA]</scope>
    <source>
        <strain evidence="2 3">RB1R16</strain>
    </source>
</reference>
<feature type="chain" id="PRO_5015565348" description="Collagen-like protein" evidence="1">
    <location>
        <begin position="19"/>
        <end position="166"/>
    </location>
</feature>
<dbReference type="EMBL" id="PPSL01000001">
    <property type="protein sequence ID" value="PQJ12819.1"/>
    <property type="molecule type" value="Genomic_DNA"/>
</dbReference>
<comment type="caution">
    <text evidence="2">The sequence shown here is derived from an EMBL/GenBank/DDBJ whole genome shotgun (WGS) entry which is preliminary data.</text>
</comment>
<dbReference type="RefSeq" id="WP_105037703.1">
    <property type="nucleotide sequence ID" value="NZ_PPSL01000001.1"/>
</dbReference>
<evidence type="ECO:0000313" key="3">
    <source>
        <dbReference type="Proteomes" id="UP000239872"/>
    </source>
</evidence>
<proteinExistence type="predicted"/>
<evidence type="ECO:0000256" key="1">
    <source>
        <dbReference type="SAM" id="SignalP"/>
    </source>
</evidence>
<dbReference type="PROSITE" id="PS51257">
    <property type="entry name" value="PROKAR_LIPOPROTEIN"/>
    <property type="match status" value="1"/>
</dbReference>
<dbReference type="AlphaFoldDB" id="A0A2S7T0U1"/>
<name>A0A2S7T0U1_9BACT</name>
<organism evidence="2 3">
    <name type="scientific">Flavipsychrobacter stenotrophus</name>
    <dbReference type="NCBI Taxonomy" id="2077091"/>
    <lineage>
        <taxon>Bacteria</taxon>
        <taxon>Pseudomonadati</taxon>
        <taxon>Bacteroidota</taxon>
        <taxon>Chitinophagia</taxon>
        <taxon>Chitinophagales</taxon>
        <taxon>Chitinophagaceae</taxon>
        <taxon>Flavipsychrobacter</taxon>
    </lineage>
</organism>
<evidence type="ECO:0000313" key="2">
    <source>
        <dbReference type="EMBL" id="PQJ12819.1"/>
    </source>
</evidence>
<protein>
    <recommendedName>
        <fullName evidence="4">Collagen-like protein</fullName>
    </recommendedName>
</protein>